<evidence type="ECO:0000259" key="1">
    <source>
        <dbReference type="PROSITE" id="PS51034"/>
    </source>
</evidence>
<dbReference type="PANTHER" id="PTHR46560:SF5">
    <property type="entry name" value="CYPHER, ISOFORM B"/>
    <property type="match status" value="1"/>
</dbReference>
<evidence type="ECO:0000313" key="3">
    <source>
        <dbReference type="WBParaSite" id="Pan_g7388.t1"/>
    </source>
</evidence>
<proteinExistence type="predicted"/>
<reference evidence="3" key="2">
    <citation type="submission" date="2020-10" db="UniProtKB">
        <authorList>
            <consortium name="WormBaseParasite"/>
        </authorList>
    </citation>
    <scope>IDENTIFICATION</scope>
</reference>
<dbReference type="AlphaFoldDB" id="A0A7E4W5V0"/>
<dbReference type="PROSITE" id="PS51034">
    <property type="entry name" value="ZP_2"/>
    <property type="match status" value="1"/>
</dbReference>
<dbReference type="Proteomes" id="UP000492821">
    <property type="component" value="Unassembled WGS sequence"/>
</dbReference>
<name>A0A7E4W5V0_PANRE</name>
<organism evidence="2 3">
    <name type="scientific">Panagrellus redivivus</name>
    <name type="common">Microworm</name>
    <dbReference type="NCBI Taxonomy" id="6233"/>
    <lineage>
        <taxon>Eukaryota</taxon>
        <taxon>Metazoa</taxon>
        <taxon>Ecdysozoa</taxon>
        <taxon>Nematoda</taxon>
        <taxon>Chromadorea</taxon>
        <taxon>Rhabditida</taxon>
        <taxon>Tylenchina</taxon>
        <taxon>Panagrolaimomorpha</taxon>
        <taxon>Panagrolaimoidea</taxon>
        <taxon>Panagrolaimidae</taxon>
        <taxon>Panagrellus</taxon>
    </lineage>
</organism>
<evidence type="ECO:0000313" key="2">
    <source>
        <dbReference type="Proteomes" id="UP000492821"/>
    </source>
</evidence>
<accession>A0A7E4W5V0</accession>
<dbReference type="PANTHER" id="PTHR46560">
    <property type="entry name" value="CYPHER, ISOFORM B"/>
    <property type="match status" value="1"/>
</dbReference>
<dbReference type="WBParaSite" id="Pan_g7388.t1">
    <property type="protein sequence ID" value="Pan_g7388.t1"/>
    <property type="gene ID" value="Pan_g7388"/>
</dbReference>
<reference evidence="2" key="1">
    <citation type="journal article" date="2013" name="Genetics">
        <title>The draft genome and transcriptome of Panagrellus redivivus are shaped by the harsh demands of a free-living lifestyle.</title>
        <authorList>
            <person name="Srinivasan J."/>
            <person name="Dillman A.R."/>
            <person name="Macchietto M.G."/>
            <person name="Heikkinen L."/>
            <person name="Lakso M."/>
            <person name="Fracchia K.M."/>
            <person name="Antoshechkin I."/>
            <person name="Mortazavi A."/>
            <person name="Wong G."/>
            <person name="Sternberg P.W."/>
        </authorList>
    </citation>
    <scope>NUCLEOTIDE SEQUENCE [LARGE SCALE GENOMIC DNA]</scope>
    <source>
        <strain evidence="2">MT8872</strain>
    </source>
</reference>
<sequence length="280" mass="31761">MNPSYATNWRLRYDYIVFLQLCPRRFLQFETTMTRINIFPVVLWLTILTKTTLQIAVSVSCSSNAIDLTFAFDEPFIGKIVTRPKRECSAIGKGTSRLKVTIELDAQTRNRCSIVEHENEYIGIIDVQMHRSLSLSEDTSYLVRCPKNNPNKNEHLRKPQVFGAPTAKLTVFDKNKTAHTVKAGKQYDLKLVTTNQESVNSPVEMKQCVAFTGNSELQLIQLTDNNGCPTAEGLKYGFQADDNIDLKTRIKMFDPGNSSTVYLQCKLKKCDPLCQKVSFI</sequence>
<dbReference type="InterPro" id="IPR001507">
    <property type="entry name" value="ZP_dom"/>
</dbReference>
<feature type="domain" description="ZP" evidence="1">
    <location>
        <begin position="60"/>
        <end position="280"/>
    </location>
</feature>
<keyword evidence="2" id="KW-1185">Reference proteome</keyword>
<protein>
    <submittedName>
        <fullName evidence="3">ZP domain-containing protein</fullName>
    </submittedName>
</protein>